<keyword evidence="1" id="KW-0472">Membrane</keyword>
<feature type="transmembrane region" description="Helical" evidence="1">
    <location>
        <begin position="88"/>
        <end position="109"/>
    </location>
</feature>
<proteinExistence type="predicted"/>
<evidence type="ECO:0000313" key="3">
    <source>
        <dbReference type="Proteomes" id="UP001551584"/>
    </source>
</evidence>
<dbReference type="Proteomes" id="UP001551584">
    <property type="component" value="Unassembled WGS sequence"/>
</dbReference>
<accession>A0ABV3EY62</accession>
<organism evidence="2 3">
    <name type="scientific">Streptomyces chilikensis</name>
    <dbReference type="NCBI Taxonomy" id="1194079"/>
    <lineage>
        <taxon>Bacteria</taxon>
        <taxon>Bacillati</taxon>
        <taxon>Actinomycetota</taxon>
        <taxon>Actinomycetes</taxon>
        <taxon>Kitasatosporales</taxon>
        <taxon>Streptomycetaceae</taxon>
        <taxon>Streptomyces</taxon>
    </lineage>
</organism>
<keyword evidence="1" id="KW-0812">Transmembrane</keyword>
<comment type="caution">
    <text evidence="2">The sequence shown here is derived from an EMBL/GenBank/DDBJ whole genome shotgun (WGS) entry which is preliminary data.</text>
</comment>
<evidence type="ECO:0000256" key="1">
    <source>
        <dbReference type="SAM" id="Phobius"/>
    </source>
</evidence>
<name>A0ABV3EY62_9ACTN</name>
<evidence type="ECO:0008006" key="4">
    <source>
        <dbReference type="Google" id="ProtNLM"/>
    </source>
</evidence>
<protein>
    <recommendedName>
        <fullName evidence="4">Integral membrane protein</fullName>
    </recommendedName>
</protein>
<keyword evidence="1" id="KW-1133">Transmembrane helix</keyword>
<dbReference type="PROSITE" id="PS51257">
    <property type="entry name" value="PROKAR_LIPOPROTEIN"/>
    <property type="match status" value="1"/>
</dbReference>
<feature type="transmembrane region" description="Helical" evidence="1">
    <location>
        <begin position="40"/>
        <end position="68"/>
    </location>
</feature>
<dbReference type="RefSeq" id="WP_359277538.1">
    <property type="nucleotide sequence ID" value="NZ_JBEZNA010000102.1"/>
</dbReference>
<evidence type="ECO:0000313" key="2">
    <source>
        <dbReference type="EMBL" id="MEU9581158.1"/>
    </source>
</evidence>
<reference evidence="2 3" key="1">
    <citation type="submission" date="2024-06" db="EMBL/GenBank/DDBJ databases">
        <title>The Natural Products Discovery Center: Release of the First 8490 Sequenced Strains for Exploring Actinobacteria Biosynthetic Diversity.</title>
        <authorList>
            <person name="Kalkreuter E."/>
            <person name="Kautsar S.A."/>
            <person name="Yang D."/>
            <person name="Bader C.D."/>
            <person name="Teijaro C.N."/>
            <person name="Fluegel L."/>
            <person name="Davis C.M."/>
            <person name="Simpson J.R."/>
            <person name="Lauterbach L."/>
            <person name="Steele A.D."/>
            <person name="Gui C."/>
            <person name="Meng S."/>
            <person name="Li G."/>
            <person name="Viehrig K."/>
            <person name="Ye F."/>
            <person name="Su P."/>
            <person name="Kiefer A.F."/>
            <person name="Nichols A."/>
            <person name="Cepeda A.J."/>
            <person name="Yan W."/>
            <person name="Fan B."/>
            <person name="Jiang Y."/>
            <person name="Adhikari A."/>
            <person name="Zheng C.-J."/>
            <person name="Schuster L."/>
            <person name="Cowan T.M."/>
            <person name="Smanski M.J."/>
            <person name="Chevrette M.G."/>
            <person name="De Carvalho L.P.S."/>
            <person name="Shen B."/>
        </authorList>
    </citation>
    <scope>NUCLEOTIDE SEQUENCE [LARGE SCALE GENOMIC DNA]</scope>
    <source>
        <strain evidence="2 3">NPDC048117</strain>
    </source>
</reference>
<keyword evidence="3" id="KW-1185">Reference proteome</keyword>
<gene>
    <name evidence="2" type="ORF">AB0D95_28470</name>
</gene>
<sequence length="155" mass="16166">MTSIRTVATDIGRAAVLLPTSLAQACVTPAGHRPQPFRRLLHAVTGMCLGALSLVAVGIEFLFLARGVLYGFVDGGPYDTSWGGPTRAGAWLAHFAVGLPIAVAALALLRAVAGLHDRLGARFVRGERIGAWVLPAALPACAGGVVFVVAWLRQM</sequence>
<dbReference type="EMBL" id="JBEZNA010000102">
    <property type="protein sequence ID" value="MEU9581158.1"/>
    <property type="molecule type" value="Genomic_DNA"/>
</dbReference>
<feature type="transmembrane region" description="Helical" evidence="1">
    <location>
        <begin position="129"/>
        <end position="152"/>
    </location>
</feature>